<keyword evidence="1" id="KW-0472">Membrane</keyword>
<dbReference type="RefSeq" id="XP_020908238.1">
    <property type="nucleotide sequence ID" value="XM_021052579.2"/>
</dbReference>
<feature type="transmembrane region" description="Helical" evidence="1">
    <location>
        <begin position="286"/>
        <end position="310"/>
    </location>
</feature>
<feature type="transmembrane region" description="Helical" evidence="1">
    <location>
        <begin position="42"/>
        <end position="66"/>
    </location>
</feature>
<feature type="transmembrane region" description="Helical" evidence="1">
    <location>
        <begin position="253"/>
        <end position="274"/>
    </location>
</feature>
<feature type="transmembrane region" description="Helical" evidence="1">
    <location>
        <begin position="138"/>
        <end position="158"/>
    </location>
</feature>
<dbReference type="AlphaFoldDB" id="A0A913XPQ3"/>
<evidence type="ECO:0000313" key="3">
    <source>
        <dbReference type="Proteomes" id="UP000887567"/>
    </source>
</evidence>
<dbReference type="Proteomes" id="UP000887567">
    <property type="component" value="Unplaced"/>
</dbReference>
<reference evidence="2" key="1">
    <citation type="submission" date="2022-11" db="UniProtKB">
        <authorList>
            <consortium name="EnsemblMetazoa"/>
        </authorList>
    </citation>
    <scope>IDENTIFICATION</scope>
</reference>
<protein>
    <submittedName>
        <fullName evidence="2">Uncharacterized protein</fullName>
    </submittedName>
</protein>
<name>A0A913XPQ3_EXADI</name>
<proteinExistence type="predicted"/>
<feature type="transmembrane region" description="Helical" evidence="1">
    <location>
        <begin position="78"/>
        <end position="101"/>
    </location>
</feature>
<feature type="transmembrane region" description="Helical" evidence="1">
    <location>
        <begin position="358"/>
        <end position="378"/>
    </location>
</feature>
<dbReference type="KEGG" id="epa:110246260"/>
<evidence type="ECO:0000313" key="2">
    <source>
        <dbReference type="EnsemblMetazoa" id="XP_020908238.1"/>
    </source>
</evidence>
<keyword evidence="1" id="KW-0812">Transmembrane</keyword>
<keyword evidence="1" id="KW-1133">Transmembrane helix</keyword>
<keyword evidence="3" id="KW-1185">Reference proteome</keyword>
<dbReference type="GeneID" id="110246260"/>
<feature type="transmembrane region" description="Helical" evidence="1">
    <location>
        <begin position="179"/>
        <end position="207"/>
    </location>
</feature>
<accession>A0A913XPQ3</accession>
<dbReference type="OrthoDB" id="5962491at2759"/>
<organism evidence="2 3">
    <name type="scientific">Exaiptasia diaphana</name>
    <name type="common">Tropical sea anemone</name>
    <name type="synonym">Aiptasia pulchella</name>
    <dbReference type="NCBI Taxonomy" id="2652724"/>
    <lineage>
        <taxon>Eukaryota</taxon>
        <taxon>Metazoa</taxon>
        <taxon>Cnidaria</taxon>
        <taxon>Anthozoa</taxon>
        <taxon>Hexacorallia</taxon>
        <taxon>Actiniaria</taxon>
        <taxon>Aiptasiidae</taxon>
        <taxon>Exaiptasia</taxon>
    </lineage>
</organism>
<evidence type="ECO:0000256" key="1">
    <source>
        <dbReference type="SAM" id="Phobius"/>
    </source>
</evidence>
<dbReference type="EnsemblMetazoa" id="XM_021052579.2">
    <property type="protein sequence ID" value="XP_020908238.1"/>
    <property type="gene ID" value="LOC110246260"/>
</dbReference>
<sequence length="382" mass="44392">MVSIPSLLKSESILKTFASVMYGIPFSGTAVRRSRQWVANSIWSLILMSGTWCSFGFHLYCIKTFWRGKFKPQIPIETLILLIPLTLSGAMSFTVMVWYFYNPRNNFSHSKTRLVPHFEYMPEGHQKDVGPESNDWKYVNIFLFFGIVSVVLVLYVAFDLNVFFDFAGLHDFTAHIHDLWLCLYYFSVSMIYWGFISVVVACCIFYICCRDIVRHIEHTEKIILKKANNYLLARHYHDSLLTYTDSIMSATKLWFGIHSLFFMFIIISVAFEWITAFSGKKHYENIAIIILSQSVGSFLIAFKFAFPILAASRVTARFEKMYRVINRNWKPDKMPEVNVFMNYCCRCEAGFTLFGVKMTAQLALISLLSCFVGFFKLYRKVS</sequence>